<keyword evidence="2" id="KW-0547">Nucleotide-binding</keyword>
<feature type="domain" description="ATPase AAA-type core" evidence="1">
    <location>
        <begin position="257"/>
        <end position="368"/>
    </location>
</feature>
<dbReference type="AlphaFoldDB" id="A0A2N6QSC0"/>
<feature type="domain" description="ATPase AAA-type core" evidence="1">
    <location>
        <begin position="47"/>
        <end position="143"/>
    </location>
</feature>
<dbReference type="GO" id="GO:0005524">
    <property type="term" value="F:ATP binding"/>
    <property type="evidence" value="ECO:0007669"/>
    <property type="project" value="UniProtKB-KW"/>
</dbReference>
<dbReference type="PANTHER" id="PTHR40396:SF1">
    <property type="entry name" value="ATPASE AAA-TYPE CORE DOMAIN-CONTAINING PROTEIN"/>
    <property type="match status" value="1"/>
</dbReference>
<dbReference type="Gene3D" id="3.40.50.300">
    <property type="entry name" value="P-loop containing nucleotide triphosphate hydrolases"/>
    <property type="match status" value="1"/>
</dbReference>
<dbReference type="SUPFAM" id="SSF52540">
    <property type="entry name" value="P-loop containing nucleoside triphosphate hydrolases"/>
    <property type="match status" value="1"/>
</dbReference>
<name>A0A2N6QSC0_9BACT</name>
<dbReference type="EMBL" id="PNGJ01000002">
    <property type="protein sequence ID" value="PMC24840.1"/>
    <property type="molecule type" value="Genomic_DNA"/>
</dbReference>
<accession>A0A2N6QSC0</accession>
<dbReference type="PANTHER" id="PTHR40396">
    <property type="entry name" value="ATPASE-LIKE PROTEIN"/>
    <property type="match status" value="1"/>
</dbReference>
<sequence>MVQELKIRNFLSFRDEVILSFEATKDNTFEDYQVVEVVPGVRLLRLALIYGANASGKSNLLSALDFLHEFWFERKEDLDQSTDAVPFLLDTETPIEPSSFELKFFVDGIKYWYTLLLDEKKVISEKLFFYKTVQPTMLFSRDLQNGQSIIRFNASVIKVSQAVVEELTLRCLSNMSFFAARNQVNCTLPYIDSAINWMKSGILPMIEPKTQMFEYAGGKMLNDNELKKYLLNFIHRADFNITDITTEKESVPMPGFMRNAIIEDKQIPKFTKEKLLADAFFDRLKTEFEHTVKNLRGIEKYTLPNSLQSEGTRRTFGIEAAIYECIKGNNFLSIDEIESSLHPDLVEFIIEQFLKVQSHSQMLVTSHYDPLLNTVDDLLRKDSVWFTEKEEDGNSRLYSLVEFKGLNKISSFQRSYRNGVFGALPNIQN</sequence>
<dbReference type="InterPro" id="IPR027417">
    <property type="entry name" value="P-loop_NTPase"/>
</dbReference>
<evidence type="ECO:0000259" key="1">
    <source>
        <dbReference type="Pfam" id="PF13304"/>
    </source>
</evidence>
<keyword evidence="2" id="KW-0067">ATP-binding</keyword>
<comment type="caution">
    <text evidence="2">The sequence shown here is derived from an EMBL/GenBank/DDBJ whole genome shotgun (WGS) entry which is preliminary data.</text>
</comment>
<dbReference type="InterPro" id="IPR003959">
    <property type="entry name" value="ATPase_AAA_core"/>
</dbReference>
<dbReference type="OrthoDB" id="9809324at2"/>
<reference evidence="2 3" key="1">
    <citation type="submission" date="2017-09" db="EMBL/GenBank/DDBJ databases">
        <title>Bacterial strain isolated from the female urinary microbiota.</title>
        <authorList>
            <person name="Thomas-White K."/>
            <person name="Kumar N."/>
            <person name="Forster S."/>
            <person name="Putonti C."/>
            <person name="Lawley T."/>
            <person name="Wolfe A.J."/>
        </authorList>
    </citation>
    <scope>NUCLEOTIDE SEQUENCE [LARGE SCALE GENOMIC DNA]</scope>
    <source>
        <strain evidence="2 3">UMB0536</strain>
    </source>
</reference>
<evidence type="ECO:0000313" key="3">
    <source>
        <dbReference type="Proteomes" id="UP000235564"/>
    </source>
</evidence>
<evidence type="ECO:0000313" key="2">
    <source>
        <dbReference type="EMBL" id="PMC24840.1"/>
    </source>
</evidence>
<dbReference type="Proteomes" id="UP000235564">
    <property type="component" value="Unassembled WGS sequence"/>
</dbReference>
<gene>
    <name evidence="2" type="ORF">CJ231_02590</name>
</gene>
<proteinExistence type="predicted"/>
<dbReference type="GO" id="GO:0016887">
    <property type="term" value="F:ATP hydrolysis activity"/>
    <property type="evidence" value="ECO:0007669"/>
    <property type="project" value="InterPro"/>
</dbReference>
<dbReference type="Pfam" id="PF13304">
    <property type="entry name" value="AAA_21"/>
    <property type="match status" value="2"/>
</dbReference>
<dbReference type="RefSeq" id="WP_102696635.1">
    <property type="nucleotide sequence ID" value="NZ_PNGJ01000002.1"/>
</dbReference>
<protein>
    <submittedName>
        <fullName evidence="2">ATP-binding protein</fullName>
    </submittedName>
</protein>
<organism evidence="2 3">
    <name type="scientific">Hoylesella buccalis</name>
    <dbReference type="NCBI Taxonomy" id="28127"/>
    <lineage>
        <taxon>Bacteria</taxon>
        <taxon>Pseudomonadati</taxon>
        <taxon>Bacteroidota</taxon>
        <taxon>Bacteroidia</taxon>
        <taxon>Bacteroidales</taxon>
        <taxon>Prevotellaceae</taxon>
        <taxon>Hoylesella</taxon>
    </lineage>
</organism>